<evidence type="ECO:0000256" key="1">
    <source>
        <dbReference type="ARBA" id="ARBA00009437"/>
    </source>
</evidence>
<keyword evidence="2" id="KW-0805">Transcription regulation</keyword>
<dbReference type="InterPro" id="IPR036390">
    <property type="entry name" value="WH_DNA-bd_sf"/>
</dbReference>
<dbReference type="Gene3D" id="1.10.10.10">
    <property type="entry name" value="Winged helix-like DNA-binding domain superfamily/Winged helix DNA-binding domain"/>
    <property type="match status" value="1"/>
</dbReference>
<evidence type="ECO:0000256" key="2">
    <source>
        <dbReference type="ARBA" id="ARBA00023015"/>
    </source>
</evidence>
<evidence type="ECO:0000313" key="6">
    <source>
        <dbReference type="EMBL" id="GMG83911.1"/>
    </source>
</evidence>
<evidence type="ECO:0000259" key="5">
    <source>
        <dbReference type="PROSITE" id="PS50931"/>
    </source>
</evidence>
<dbReference type="InterPro" id="IPR005119">
    <property type="entry name" value="LysR_subst-bd"/>
</dbReference>
<dbReference type="PRINTS" id="PR00039">
    <property type="entry name" value="HTHLYSR"/>
</dbReference>
<dbReference type="PANTHER" id="PTHR30126:SF99">
    <property type="entry name" value="TRANSCRIPTIONAL REGULATOR LYSR FAMILY"/>
    <property type="match status" value="1"/>
</dbReference>
<keyword evidence="4" id="KW-0804">Transcription</keyword>
<dbReference type="SUPFAM" id="SSF53850">
    <property type="entry name" value="Periplasmic binding protein-like II"/>
    <property type="match status" value="1"/>
</dbReference>
<organism evidence="6 7">
    <name type="scientific">Paralimibaculum aggregatum</name>
    <dbReference type="NCBI Taxonomy" id="3036245"/>
    <lineage>
        <taxon>Bacteria</taxon>
        <taxon>Pseudomonadati</taxon>
        <taxon>Pseudomonadota</taxon>
        <taxon>Alphaproteobacteria</taxon>
        <taxon>Rhodobacterales</taxon>
        <taxon>Paracoccaceae</taxon>
        <taxon>Paralimibaculum</taxon>
    </lineage>
</organism>
<comment type="similarity">
    <text evidence="1">Belongs to the LysR transcriptional regulatory family.</text>
</comment>
<protein>
    <submittedName>
        <fullName evidence="6">LysR family transcriptional regulator</fullName>
    </submittedName>
</protein>
<keyword evidence="3" id="KW-0238">DNA-binding</keyword>
<evidence type="ECO:0000256" key="4">
    <source>
        <dbReference type="ARBA" id="ARBA00023163"/>
    </source>
</evidence>
<feature type="domain" description="HTH lysR-type" evidence="5">
    <location>
        <begin position="2"/>
        <end position="59"/>
    </location>
</feature>
<dbReference type="EMBL" id="BSYI01000026">
    <property type="protein sequence ID" value="GMG83911.1"/>
    <property type="molecule type" value="Genomic_DNA"/>
</dbReference>
<dbReference type="PANTHER" id="PTHR30126">
    <property type="entry name" value="HTH-TYPE TRANSCRIPTIONAL REGULATOR"/>
    <property type="match status" value="1"/>
</dbReference>
<dbReference type="CDD" id="cd05466">
    <property type="entry name" value="PBP2_LTTR_substrate"/>
    <property type="match status" value="1"/>
</dbReference>
<dbReference type="PROSITE" id="PS50931">
    <property type="entry name" value="HTH_LYSR"/>
    <property type="match status" value="1"/>
</dbReference>
<reference evidence="6 7" key="1">
    <citation type="submission" date="2023-04" db="EMBL/GenBank/DDBJ databases">
        <title>Marinoamorphus aggregata gen. nov., sp. Nov., isolate from tissue of brittle star Ophioplocus japonicus.</title>
        <authorList>
            <person name="Kawano K."/>
            <person name="Sawayama S."/>
            <person name="Nakagawa S."/>
        </authorList>
    </citation>
    <scope>NUCLEOTIDE SEQUENCE [LARGE SCALE GENOMIC DNA]</scope>
    <source>
        <strain evidence="6 7">NKW23</strain>
    </source>
</reference>
<dbReference type="InterPro" id="IPR000847">
    <property type="entry name" value="LysR_HTH_N"/>
</dbReference>
<comment type="caution">
    <text evidence="6">The sequence shown here is derived from an EMBL/GenBank/DDBJ whole genome shotgun (WGS) entry which is preliminary data.</text>
</comment>
<evidence type="ECO:0000256" key="3">
    <source>
        <dbReference type="ARBA" id="ARBA00023125"/>
    </source>
</evidence>
<keyword evidence="7" id="KW-1185">Reference proteome</keyword>
<gene>
    <name evidence="6" type="ORF">LNKW23_31250</name>
</gene>
<dbReference type="Pfam" id="PF00126">
    <property type="entry name" value="HTH_1"/>
    <property type="match status" value="1"/>
</dbReference>
<dbReference type="Gene3D" id="3.40.190.10">
    <property type="entry name" value="Periplasmic binding protein-like II"/>
    <property type="match status" value="2"/>
</dbReference>
<dbReference type="Proteomes" id="UP001239909">
    <property type="component" value="Unassembled WGS sequence"/>
</dbReference>
<dbReference type="RefSeq" id="WP_285672752.1">
    <property type="nucleotide sequence ID" value="NZ_BSYI01000026.1"/>
</dbReference>
<dbReference type="SUPFAM" id="SSF46785">
    <property type="entry name" value="Winged helix' DNA-binding domain"/>
    <property type="match status" value="1"/>
</dbReference>
<sequence>MLNARWLETFTVLCETGHFTRAADRLAMTQPGVSQHLRKLEAQLGQPLISRQGKGFVPTPAGEAVLALGQARRQEEQRLREAIRADDPDSGRVAVACSGSFALLLQPMLLPLMQHAPQLEIHLEAAPAVRVPEGVLEGRFDLGVAGRDPGHPRLEARRIGQEELCLILPADAEGAPLDFGDLEARGFVAHPDGHAYADELFTLNFPGEFEGADRLRIRAHVNQIGQIPTPVAHGIGYTLLPRSGLDAYPRRDLLSVAALPQRRHHELWLVSRRGRQMPARIRRVAEVIRSLAAGL</sequence>
<proteinExistence type="inferred from homology"/>
<evidence type="ECO:0000313" key="7">
    <source>
        <dbReference type="Proteomes" id="UP001239909"/>
    </source>
</evidence>
<name>A0ABQ6LL00_9RHOB</name>
<dbReference type="Pfam" id="PF03466">
    <property type="entry name" value="LysR_substrate"/>
    <property type="match status" value="1"/>
</dbReference>
<accession>A0ABQ6LL00</accession>
<dbReference type="InterPro" id="IPR036388">
    <property type="entry name" value="WH-like_DNA-bd_sf"/>
</dbReference>